<dbReference type="GO" id="GO:0005736">
    <property type="term" value="C:RNA polymerase I complex"/>
    <property type="evidence" value="ECO:0007669"/>
    <property type="project" value="TreeGrafter"/>
</dbReference>
<evidence type="ECO:0000256" key="1">
    <source>
        <dbReference type="ARBA" id="ARBA00004123"/>
    </source>
</evidence>
<dbReference type="PANTHER" id="PTHR10917:SF0">
    <property type="entry name" value="DNA-DIRECTED RNA POLYMERASES I, II, AND III SUBUNIT RPABC3"/>
    <property type="match status" value="1"/>
</dbReference>
<name>A0A7J6R9G8_PEROL</name>
<dbReference type="EMBL" id="JABANM010023674">
    <property type="protein sequence ID" value="KAF4717509.1"/>
    <property type="molecule type" value="Genomic_DNA"/>
</dbReference>
<proteinExistence type="inferred from homology"/>
<feature type="non-terminal residue" evidence="4">
    <location>
        <position position="208"/>
    </location>
</feature>
<comment type="subcellular location">
    <subcellularLocation>
        <location evidence="1">Nucleus</location>
    </subcellularLocation>
</comment>
<comment type="similarity">
    <text evidence="2">Belongs to the eukaryotic RPB8 RNA polymerase subunit family.</text>
</comment>
<accession>A0A7J6R9G8</accession>
<dbReference type="GO" id="GO:0006351">
    <property type="term" value="P:DNA-templated transcription"/>
    <property type="evidence" value="ECO:0007669"/>
    <property type="project" value="InterPro"/>
</dbReference>
<protein>
    <submittedName>
        <fullName evidence="4">DNA-directed RNA polymerases I, II, and III subunit RPABC3</fullName>
    </submittedName>
</protein>
<dbReference type="PANTHER" id="PTHR10917">
    <property type="entry name" value="DNA-DIRECTED RNA POLYMERASES I, II, AND III SUBUNIT RPABC3"/>
    <property type="match status" value="1"/>
</dbReference>
<evidence type="ECO:0000313" key="4">
    <source>
        <dbReference type="EMBL" id="KAF4717509.1"/>
    </source>
</evidence>
<dbReference type="InterPro" id="IPR012340">
    <property type="entry name" value="NA-bd_OB-fold"/>
</dbReference>
<dbReference type="Gene3D" id="2.40.50.140">
    <property type="entry name" value="Nucleic acid-binding proteins"/>
    <property type="match status" value="1"/>
</dbReference>
<dbReference type="AlphaFoldDB" id="A0A7J6R9G8"/>
<dbReference type="SUPFAM" id="SSF50249">
    <property type="entry name" value="Nucleic acid-binding proteins"/>
    <property type="match status" value="1"/>
</dbReference>
<dbReference type="GO" id="GO:0005665">
    <property type="term" value="C:RNA polymerase II, core complex"/>
    <property type="evidence" value="ECO:0007669"/>
    <property type="project" value="TreeGrafter"/>
</dbReference>
<sequence>IELLEVGGGLFGDNEERNVRNVMFGCYKVGLMASECDSAPRGLCGPLNILVLGVGSSILVVDESVMSAIFDDMFDVKNIDDEKFDRVSRIKAQSHTYNAEIEVDINTEIYPIGGSDTLRIAIASAADANEGYQGEAAQPAIIDDYEYAMYGKVYKKMNKTVGTETVASRTIIYVSFGGLLMKLEAQRSDVDEAIRLDDRLYLLIRKVY</sequence>
<dbReference type="InterPro" id="IPR005570">
    <property type="entry name" value="RPABC3"/>
</dbReference>
<reference evidence="4 5" key="1">
    <citation type="submission" date="2020-04" db="EMBL/GenBank/DDBJ databases">
        <title>Perkinsus olseni comparative genomics.</title>
        <authorList>
            <person name="Bogema D.R."/>
        </authorList>
    </citation>
    <scope>NUCLEOTIDE SEQUENCE [LARGE SCALE GENOMIC DNA]</scope>
    <source>
        <strain evidence="4">ATCC PRA-205</strain>
    </source>
</reference>
<keyword evidence="3" id="KW-0539">Nucleus</keyword>
<evidence type="ECO:0000256" key="3">
    <source>
        <dbReference type="ARBA" id="ARBA00023242"/>
    </source>
</evidence>
<dbReference type="Pfam" id="PF03870">
    <property type="entry name" value="RNA_pol_Rpb8"/>
    <property type="match status" value="1"/>
</dbReference>
<gene>
    <name evidence="4" type="primary">POLR2H_2</name>
    <name evidence="4" type="ORF">FOZ62_023782</name>
</gene>
<keyword evidence="4" id="KW-0240">DNA-directed RNA polymerase</keyword>
<organism evidence="4 5">
    <name type="scientific">Perkinsus olseni</name>
    <name type="common">Perkinsus atlanticus</name>
    <dbReference type="NCBI Taxonomy" id="32597"/>
    <lineage>
        <taxon>Eukaryota</taxon>
        <taxon>Sar</taxon>
        <taxon>Alveolata</taxon>
        <taxon>Perkinsozoa</taxon>
        <taxon>Perkinsea</taxon>
        <taxon>Perkinsida</taxon>
        <taxon>Perkinsidae</taxon>
        <taxon>Perkinsus</taxon>
    </lineage>
</organism>
<comment type="caution">
    <text evidence="4">The sequence shown here is derived from an EMBL/GenBank/DDBJ whole genome shotgun (WGS) entry which is preliminary data.</text>
</comment>
<dbReference type="SMART" id="SM00658">
    <property type="entry name" value="RPOL8c"/>
    <property type="match status" value="1"/>
</dbReference>
<evidence type="ECO:0000256" key="2">
    <source>
        <dbReference type="ARBA" id="ARBA00008912"/>
    </source>
</evidence>
<dbReference type="GO" id="GO:0005666">
    <property type="term" value="C:RNA polymerase III complex"/>
    <property type="evidence" value="ECO:0007669"/>
    <property type="project" value="TreeGrafter"/>
</dbReference>
<keyword evidence="4" id="KW-0804">Transcription</keyword>
<evidence type="ECO:0000313" key="5">
    <source>
        <dbReference type="Proteomes" id="UP000574390"/>
    </source>
</evidence>
<dbReference type="Proteomes" id="UP000574390">
    <property type="component" value="Unassembled WGS sequence"/>
</dbReference>
<dbReference type="GO" id="GO:0003899">
    <property type="term" value="F:DNA-directed RNA polymerase activity"/>
    <property type="evidence" value="ECO:0007669"/>
    <property type="project" value="InterPro"/>
</dbReference>